<keyword evidence="6" id="KW-0276">Fatty acid metabolism</keyword>
<dbReference type="NCBIfam" id="TIGR00513">
    <property type="entry name" value="accA"/>
    <property type="match status" value="1"/>
</dbReference>
<evidence type="ECO:0000256" key="6">
    <source>
        <dbReference type="ARBA" id="ARBA00022832"/>
    </source>
</evidence>
<comment type="catalytic activity">
    <reaction evidence="10">
        <text>N(6)-carboxybiotinyl-L-lysyl-[protein] + acetyl-CoA = N(6)-biotinyl-L-lysyl-[protein] + malonyl-CoA</text>
        <dbReference type="Rhea" id="RHEA:54728"/>
        <dbReference type="Rhea" id="RHEA-COMP:10505"/>
        <dbReference type="Rhea" id="RHEA-COMP:10506"/>
        <dbReference type="ChEBI" id="CHEBI:57288"/>
        <dbReference type="ChEBI" id="CHEBI:57384"/>
        <dbReference type="ChEBI" id="CHEBI:83144"/>
        <dbReference type="ChEBI" id="CHEBI:83145"/>
        <dbReference type="EC" id="2.1.3.15"/>
    </reaction>
</comment>
<dbReference type="InterPro" id="IPR029045">
    <property type="entry name" value="ClpP/crotonase-like_dom_sf"/>
</dbReference>
<dbReference type="Gene3D" id="3.90.226.10">
    <property type="entry name" value="2-enoyl-CoA Hydratase, Chain A, domain 1"/>
    <property type="match status" value="1"/>
</dbReference>
<gene>
    <name evidence="12" type="primary">accA</name>
    <name evidence="12" type="ORF">ENG67_01070</name>
</gene>
<feature type="non-terminal residue" evidence="12">
    <location>
        <position position="1"/>
    </location>
</feature>
<proteinExistence type="predicted"/>
<dbReference type="Pfam" id="PF03255">
    <property type="entry name" value="ACCA"/>
    <property type="match status" value="1"/>
</dbReference>
<keyword evidence="3" id="KW-0444">Lipid biosynthesis</keyword>
<evidence type="ECO:0000313" key="12">
    <source>
        <dbReference type="EMBL" id="HDM89785.1"/>
    </source>
</evidence>
<dbReference type="PROSITE" id="PS50989">
    <property type="entry name" value="COA_CT_CTER"/>
    <property type="match status" value="1"/>
</dbReference>
<evidence type="ECO:0000256" key="8">
    <source>
        <dbReference type="ARBA" id="ARBA00023098"/>
    </source>
</evidence>
<evidence type="ECO:0000256" key="4">
    <source>
        <dbReference type="ARBA" id="ARBA00022679"/>
    </source>
</evidence>
<dbReference type="PANTHER" id="PTHR42853">
    <property type="entry name" value="ACETYL-COENZYME A CARBOXYLASE CARBOXYL TRANSFERASE SUBUNIT ALPHA"/>
    <property type="match status" value="1"/>
</dbReference>
<dbReference type="UniPathway" id="UPA00655">
    <property type="reaction ID" value="UER00711"/>
</dbReference>
<comment type="caution">
    <text evidence="12">The sequence shown here is derived from an EMBL/GenBank/DDBJ whole genome shotgun (WGS) entry which is preliminary data.</text>
</comment>
<reference evidence="12" key="1">
    <citation type="journal article" date="2020" name="mSystems">
        <title>Genome- and Community-Level Interaction Insights into Carbon Utilization and Element Cycling Functions of Hydrothermarchaeota in Hydrothermal Sediment.</title>
        <authorList>
            <person name="Zhou Z."/>
            <person name="Liu Y."/>
            <person name="Xu W."/>
            <person name="Pan J."/>
            <person name="Luo Z.H."/>
            <person name="Li M."/>
        </authorList>
    </citation>
    <scope>NUCLEOTIDE SEQUENCE [LARGE SCALE GENOMIC DNA]</scope>
    <source>
        <strain evidence="12">HyVt-237</strain>
    </source>
</reference>
<dbReference type="PANTHER" id="PTHR42853:SF3">
    <property type="entry name" value="ACETYL-COENZYME A CARBOXYLASE CARBOXYL TRANSFERASE SUBUNIT ALPHA, CHLOROPLASTIC"/>
    <property type="match status" value="1"/>
</dbReference>
<feature type="domain" description="CoA carboxyltransferase C-terminal" evidence="11">
    <location>
        <begin position="1"/>
        <end position="199"/>
    </location>
</feature>
<evidence type="ECO:0000256" key="10">
    <source>
        <dbReference type="ARBA" id="ARBA00049152"/>
    </source>
</evidence>
<dbReference type="Proteomes" id="UP000885931">
    <property type="component" value="Unassembled WGS sequence"/>
</dbReference>
<evidence type="ECO:0000259" key="11">
    <source>
        <dbReference type="PROSITE" id="PS50989"/>
    </source>
</evidence>
<dbReference type="GO" id="GO:0005524">
    <property type="term" value="F:ATP binding"/>
    <property type="evidence" value="ECO:0007669"/>
    <property type="project" value="UniProtKB-KW"/>
</dbReference>
<evidence type="ECO:0000256" key="2">
    <source>
        <dbReference type="ARBA" id="ARBA00011883"/>
    </source>
</evidence>
<dbReference type="GO" id="GO:2001295">
    <property type="term" value="P:malonyl-CoA biosynthetic process"/>
    <property type="evidence" value="ECO:0007669"/>
    <property type="project" value="UniProtKB-UniPathway"/>
</dbReference>
<keyword evidence="5" id="KW-0547">Nucleotide-binding</keyword>
<keyword evidence="4 12" id="KW-0808">Transferase</keyword>
<dbReference type="GO" id="GO:0006633">
    <property type="term" value="P:fatty acid biosynthetic process"/>
    <property type="evidence" value="ECO:0007669"/>
    <property type="project" value="UniProtKB-KW"/>
</dbReference>
<evidence type="ECO:0000256" key="9">
    <source>
        <dbReference type="ARBA" id="ARBA00023160"/>
    </source>
</evidence>
<keyword evidence="9" id="KW-0275">Fatty acid biosynthesis</keyword>
<dbReference type="GO" id="GO:0009317">
    <property type="term" value="C:acetyl-CoA carboxylase complex"/>
    <property type="evidence" value="ECO:0007669"/>
    <property type="project" value="InterPro"/>
</dbReference>
<dbReference type="InterPro" id="IPR001095">
    <property type="entry name" value="Acetyl_CoA_COase_a_su"/>
</dbReference>
<dbReference type="AlphaFoldDB" id="A0A7C0XA14"/>
<dbReference type="InterPro" id="IPR011763">
    <property type="entry name" value="COA_CT_C"/>
</dbReference>
<comment type="pathway">
    <text evidence="1">Lipid metabolism; malonyl-CoA biosynthesis; malonyl-CoA from acetyl-CoA: step 1/1.</text>
</comment>
<evidence type="ECO:0000256" key="3">
    <source>
        <dbReference type="ARBA" id="ARBA00022516"/>
    </source>
</evidence>
<evidence type="ECO:0000256" key="7">
    <source>
        <dbReference type="ARBA" id="ARBA00022840"/>
    </source>
</evidence>
<accession>A0A7C0XA14</accession>
<dbReference type="EC" id="2.1.3.15" evidence="2"/>
<keyword evidence="8" id="KW-0443">Lipid metabolism</keyword>
<dbReference type="SUPFAM" id="SSF52096">
    <property type="entry name" value="ClpP/crotonase"/>
    <property type="match status" value="1"/>
</dbReference>
<dbReference type="NCBIfam" id="NF041504">
    <property type="entry name" value="AccA_sub"/>
    <property type="match status" value="1"/>
</dbReference>
<dbReference type="PRINTS" id="PR01069">
    <property type="entry name" value="ACCCTRFRASEA"/>
</dbReference>
<keyword evidence="7" id="KW-0067">ATP-binding</keyword>
<organism evidence="12">
    <name type="scientific">candidate division WOR-3 bacterium</name>
    <dbReference type="NCBI Taxonomy" id="2052148"/>
    <lineage>
        <taxon>Bacteria</taxon>
        <taxon>Bacteria division WOR-3</taxon>
    </lineage>
</organism>
<evidence type="ECO:0000256" key="5">
    <source>
        <dbReference type="ARBA" id="ARBA00022741"/>
    </source>
</evidence>
<dbReference type="EMBL" id="DRBW01000041">
    <property type="protein sequence ID" value="HDM89785.1"/>
    <property type="molecule type" value="Genomic_DNA"/>
</dbReference>
<evidence type="ECO:0000256" key="1">
    <source>
        <dbReference type="ARBA" id="ARBA00004956"/>
    </source>
</evidence>
<dbReference type="GO" id="GO:0003989">
    <property type="term" value="F:acetyl-CoA carboxylase activity"/>
    <property type="evidence" value="ECO:0007669"/>
    <property type="project" value="InterPro"/>
</dbReference>
<name>A0A7C0XA14_UNCW3</name>
<dbReference type="GO" id="GO:0016743">
    <property type="term" value="F:carboxyl- or carbamoyltransferase activity"/>
    <property type="evidence" value="ECO:0007669"/>
    <property type="project" value="InterPro"/>
</dbReference>
<protein>
    <recommendedName>
        <fullName evidence="2">acetyl-CoA carboxytransferase</fullName>
        <ecNumber evidence="2">2.1.3.15</ecNumber>
    </recommendedName>
</protein>
<sequence>DPAIVGGIGKLEGLRLVVIGQEKGRSTNEKIRRNFGMPHPEGYRKARRLMELAEKFSLPVFTIVDTPGAYPGVGAEERGQSMAIAENLKVMLQLKTPILTLIIGEGGSGGALGIAVADRVLAMQYSIYSVISPEGCASIIWRDGKLAPKAAEALKLTPEHLRKLGIVDEIIEEPLGGAHRDPETAIKSAKDRVLHHLRELVAKDPIEVLKERRDRYRRIGYVEEVTLSS</sequence>